<protein>
    <recommendedName>
        <fullName evidence="3">Lipoprotein</fullName>
    </recommendedName>
</protein>
<dbReference type="EMBL" id="BKBI01000010">
    <property type="protein sequence ID" value="GEQ36012.1"/>
    <property type="molecule type" value="Genomic_DNA"/>
</dbReference>
<comment type="caution">
    <text evidence="1">The sequence shown here is derived from an EMBL/GenBank/DDBJ whole genome shotgun (WGS) entry which is preliminary data.</text>
</comment>
<dbReference type="PROSITE" id="PS51257">
    <property type="entry name" value="PROKAR_LIPOPROTEIN"/>
    <property type="match status" value="1"/>
</dbReference>
<dbReference type="Proteomes" id="UP000887127">
    <property type="component" value="Unassembled WGS sequence"/>
</dbReference>
<gene>
    <name evidence="1" type="ORF">M132T_15200</name>
</gene>
<name>A0AAV3WWI6_9LACT</name>
<sequence>MKNKLSIIMCLSIAVLAGCSRSVSRDKWESLEPGMTIDEIEEQIGSPKEDITDQRTMLDLTNEEISAYETVLSTSISIGSDNDLTKPMEDALMDLNVLHSSIENQEDVRIYQYEVNDSDSTNDLEIYFYRGEVFYYSAMYDY</sequence>
<reference evidence="1" key="1">
    <citation type="submission" date="2019-08" db="EMBL/GenBank/DDBJ databases">
        <title>Marinilactibacillus psychrotolerans M13-2T whole genome sequencing project.</title>
        <authorList>
            <person name="Ishikawa M."/>
            <person name="Suzuki T."/>
            <person name="Matsutani M."/>
        </authorList>
    </citation>
    <scope>NUCLEOTIDE SEQUENCE</scope>
    <source>
        <strain evidence="1">M13-2T</strain>
    </source>
</reference>
<accession>A0AAV3WWI6</accession>
<evidence type="ECO:0008006" key="3">
    <source>
        <dbReference type="Google" id="ProtNLM"/>
    </source>
</evidence>
<organism evidence="1 2">
    <name type="scientific">Marinilactibacillus psychrotolerans</name>
    <dbReference type="NCBI Taxonomy" id="191770"/>
    <lineage>
        <taxon>Bacteria</taxon>
        <taxon>Bacillati</taxon>
        <taxon>Bacillota</taxon>
        <taxon>Bacilli</taxon>
        <taxon>Lactobacillales</taxon>
        <taxon>Carnobacteriaceae</taxon>
        <taxon>Marinilactibacillus</taxon>
    </lineage>
</organism>
<evidence type="ECO:0000313" key="1">
    <source>
        <dbReference type="EMBL" id="GEQ36012.1"/>
    </source>
</evidence>
<dbReference type="RefSeq" id="WP_091761292.1">
    <property type="nucleotide sequence ID" value="NZ_BJVX01000010.1"/>
</dbReference>
<proteinExistence type="predicted"/>
<dbReference type="GeneID" id="96911531"/>
<dbReference type="AlphaFoldDB" id="A0AAV3WWI6"/>
<evidence type="ECO:0000313" key="2">
    <source>
        <dbReference type="Proteomes" id="UP000887127"/>
    </source>
</evidence>